<evidence type="ECO:0000256" key="5">
    <source>
        <dbReference type="ARBA" id="ARBA00023136"/>
    </source>
</evidence>
<accession>I1ZMN7</accession>
<evidence type="ECO:0000256" key="1">
    <source>
        <dbReference type="ARBA" id="ARBA00004651"/>
    </source>
</evidence>
<name>I1ZMN7_STRPA</name>
<keyword evidence="3 6" id="KW-0812">Transmembrane</keyword>
<reference evidence="9 10" key="1">
    <citation type="journal article" date="2012" name="PLoS ONE">
        <title>Complete Genome and Transcriptomes of Streptococcus parasanguinis FW213: Phylogenic Relations and Potential Virulence Mechanisms.</title>
        <authorList>
            <person name="Geng J."/>
            <person name="Chiu C.H."/>
            <person name="Tang P."/>
            <person name="Chen Y."/>
            <person name="Shieh H.R."/>
            <person name="Hu S."/>
            <person name="Chen Y.Y."/>
        </authorList>
    </citation>
    <scope>NUCLEOTIDE SEQUENCE [LARGE SCALE GENOMIC DNA]</scope>
    <source>
        <strain evidence="9 10">FW213</strain>
    </source>
</reference>
<evidence type="ECO:0000256" key="4">
    <source>
        <dbReference type="ARBA" id="ARBA00022989"/>
    </source>
</evidence>
<feature type="domain" description="ABC3 transporter permease C-terminal" evidence="7">
    <location>
        <begin position="300"/>
        <end position="420"/>
    </location>
</feature>
<dbReference type="GO" id="GO:0022857">
    <property type="term" value="F:transmembrane transporter activity"/>
    <property type="evidence" value="ECO:0007669"/>
    <property type="project" value="TreeGrafter"/>
</dbReference>
<dbReference type="PANTHER" id="PTHR30572">
    <property type="entry name" value="MEMBRANE COMPONENT OF TRANSPORTER-RELATED"/>
    <property type="match status" value="1"/>
</dbReference>
<keyword evidence="5 6" id="KW-0472">Membrane</keyword>
<dbReference type="KEGG" id="scf:Spaf_1330"/>
<evidence type="ECO:0000256" key="3">
    <source>
        <dbReference type="ARBA" id="ARBA00022692"/>
    </source>
</evidence>
<dbReference type="eggNOG" id="COG0577">
    <property type="taxonomic scope" value="Bacteria"/>
</dbReference>
<organism evidence="9 10">
    <name type="scientific">Streptococcus parasanguinis FW213</name>
    <dbReference type="NCBI Taxonomy" id="1114965"/>
    <lineage>
        <taxon>Bacteria</taxon>
        <taxon>Bacillati</taxon>
        <taxon>Bacillota</taxon>
        <taxon>Bacilli</taxon>
        <taxon>Lactobacillales</taxon>
        <taxon>Streptococcaceae</taxon>
        <taxon>Streptococcus</taxon>
    </lineage>
</organism>
<feature type="domain" description="MacB-like periplasmic core" evidence="8">
    <location>
        <begin position="60"/>
        <end position="266"/>
    </location>
</feature>
<evidence type="ECO:0000313" key="10">
    <source>
        <dbReference type="Proteomes" id="UP000002865"/>
    </source>
</evidence>
<feature type="transmembrane region" description="Helical" evidence="6">
    <location>
        <begin position="296"/>
        <end position="320"/>
    </location>
</feature>
<keyword evidence="2" id="KW-1003">Cell membrane</keyword>
<protein>
    <submittedName>
        <fullName evidence="9">ABC transporter, transmembrane protein Vexp1</fullName>
    </submittedName>
</protein>
<dbReference type="AlphaFoldDB" id="I1ZMN7"/>
<dbReference type="Pfam" id="PF02687">
    <property type="entry name" value="FtsX"/>
    <property type="match status" value="1"/>
</dbReference>
<evidence type="ECO:0000259" key="7">
    <source>
        <dbReference type="Pfam" id="PF02687"/>
    </source>
</evidence>
<proteinExistence type="predicted"/>
<keyword evidence="4 6" id="KW-1133">Transmembrane helix</keyword>
<dbReference type="PATRIC" id="fig|1114965.3.peg.1282"/>
<dbReference type="Pfam" id="PF12704">
    <property type="entry name" value="MacB_PCD"/>
    <property type="match status" value="1"/>
</dbReference>
<dbReference type="InterPro" id="IPR003838">
    <property type="entry name" value="ABC3_permease_C"/>
</dbReference>
<evidence type="ECO:0000259" key="8">
    <source>
        <dbReference type="Pfam" id="PF12704"/>
    </source>
</evidence>
<dbReference type="InterPro" id="IPR050250">
    <property type="entry name" value="Macrolide_Exporter_MacB"/>
</dbReference>
<gene>
    <name evidence="9" type="primary">vexp1</name>
    <name evidence="9" type="ORF">Spaf_1330</name>
</gene>
<dbReference type="STRING" id="1114965.Spaf_1330"/>
<comment type="subcellular location">
    <subcellularLocation>
        <location evidence="1">Cell membrane</location>
        <topology evidence="1">Multi-pass membrane protein</topology>
    </subcellularLocation>
</comment>
<dbReference type="HOGENOM" id="CLU_039499_2_1_9"/>
<dbReference type="GO" id="GO:0005886">
    <property type="term" value="C:plasma membrane"/>
    <property type="evidence" value="ECO:0007669"/>
    <property type="project" value="UniProtKB-SubCell"/>
</dbReference>
<dbReference type="Proteomes" id="UP000002865">
    <property type="component" value="Chromosome"/>
</dbReference>
<evidence type="ECO:0000256" key="6">
    <source>
        <dbReference type="SAM" id="Phobius"/>
    </source>
</evidence>
<feature type="transmembrane region" description="Helical" evidence="6">
    <location>
        <begin position="341"/>
        <end position="363"/>
    </location>
</feature>
<dbReference type="InterPro" id="IPR025857">
    <property type="entry name" value="MacB_PCD"/>
</dbReference>
<feature type="transmembrane region" description="Helical" evidence="6">
    <location>
        <begin position="30"/>
        <end position="50"/>
    </location>
</feature>
<feature type="transmembrane region" description="Helical" evidence="6">
    <location>
        <begin position="399"/>
        <end position="420"/>
    </location>
</feature>
<dbReference type="EMBL" id="CP003122">
    <property type="protein sequence ID" value="AFJ26311.1"/>
    <property type="molecule type" value="Genomic_DNA"/>
</dbReference>
<evidence type="ECO:0000256" key="2">
    <source>
        <dbReference type="ARBA" id="ARBA00022475"/>
    </source>
</evidence>
<evidence type="ECO:0000313" key="9">
    <source>
        <dbReference type="EMBL" id="AFJ26311.1"/>
    </source>
</evidence>
<dbReference type="PANTHER" id="PTHR30572:SF9">
    <property type="entry name" value="ABC TRANSPORTER PERMEASE PROTEIN"/>
    <property type="match status" value="1"/>
</dbReference>
<dbReference type="PaxDb" id="1114965-Spaf_1330"/>
<sequence length="432" mass="48052">MISVDLEMEGEFMLLQQAIAYISRKRTRNLVLFLILLLILSCLYFCFSLMQVGGRLEDHIKQSAGTSFALTSKQGATPFALKEAEKVKELSGVGAMVPQYESPVRILGKEAVTGQQSVERDDLGQEAKQALGAVFTQKTDQHLDFRSGSFQLVQGKHLSEKARGQILIHQELAKKNKLKVGDSLTLSSFQMGETPAKEQTFKIVGIFSGKKQEKFTGMTSDLSENQVYLPYEDATKLLGLSQQEVTQVTFGVKDPEKIDALLKQVKGLDLDWQSLRVIEDRKAFDQMKESSQTLEGLVRIMMIVLLVTGAGALSLLLSLWTRERIHEIGVLLSIGKSKGRIFRQFLLEVVLVSLLAVLPAFLIGRMVSHRFLEQFVGQTGQQQTLDLLNQIPQGLSLGIAYASLLCLILLSLGVTTSMIWRKTPKEILTKMS</sequence>